<comment type="caution">
    <text evidence="1">The sequence shown here is derived from an EMBL/GenBank/DDBJ whole genome shotgun (WGS) entry which is preliminary data.</text>
</comment>
<dbReference type="STRING" id="471870.BACINT_03726"/>
<organism evidence="1 2">
    <name type="scientific">Bacteroides intestinalis DSM 17393</name>
    <dbReference type="NCBI Taxonomy" id="471870"/>
    <lineage>
        <taxon>Bacteria</taxon>
        <taxon>Pseudomonadati</taxon>
        <taxon>Bacteroidota</taxon>
        <taxon>Bacteroidia</taxon>
        <taxon>Bacteroidales</taxon>
        <taxon>Bacteroidaceae</taxon>
        <taxon>Bacteroides</taxon>
    </lineage>
</organism>
<evidence type="ECO:0000313" key="2">
    <source>
        <dbReference type="Proteomes" id="UP000004596"/>
    </source>
</evidence>
<dbReference type="Proteomes" id="UP000004596">
    <property type="component" value="Unassembled WGS sequence"/>
</dbReference>
<gene>
    <name evidence="1" type="ORF">BACINT_03726</name>
</gene>
<dbReference type="RefSeq" id="WP_007665435.1">
    <property type="nucleotide sequence ID" value="NZ_ABJL02000008.1"/>
</dbReference>
<dbReference type="EMBL" id="ABJL02000008">
    <property type="protein sequence ID" value="EDV04587.1"/>
    <property type="molecule type" value="Genomic_DNA"/>
</dbReference>
<dbReference type="eggNOG" id="ENOG5032NXB">
    <property type="taxonomic scope" value="Bacteria"/>
</dbReference>
<name>B3CC78_9BACE</name>
<sequence>MGFENKEEFRPILTTAKELLIASGEVELVKILNSAELSVIQTSYDNWNGGIYYYTMYVNVSVPDFVRLQSCNIEDIEKRILEAINTASRSIDDEVVGQVLITPKSVAKVDWSLLDGISKKDLENKIEYLRNVMVSVATGGQRIQDVEKEYSQIYNQVAISLKKIDVENPNPFKSLWDWYGKWRNDFPKYQERRDYIRKMYEPVVSLFSENEDSRIVDIKIDLSDWDKIKRNIIEIKKREAQAVVEEQYQAVGMLCREVIISLAQAVYIPEKHISLDGVEISKTDAKRMLDAYIAVTLAGKESEELRSYAKVTNKLANVLTHKRTATKQEMLLCTSATLALINLIGVLEEKF</sequence>
<proteinExistence type="predicted"/>
<evidence type="ECO:0008006" key="3">
    <source>
        <dbReference type="Google" id="ProtNLM"/>
    </source>
</evidence>
<accession>B3CC78</accession>
<dbReference type="GeneID" id="26160995"/>
<reference evidence="1 2" key="2">
    <citation type="submission" date="2008-04" db="EMBL/GenBank/DDBJ databases">
        <authorList>
            <person name="Fulton L."/>
            <person name="Clifton S."/>
            <person name="Fulton B."/>
            <person name="Xu J."/>
            <person name="Minx P."/>
            <person name="Pepin K.H."/>
            <person name="Johnson M."/>
            <person name="Thiruvilangam P."/>
            <person name="Bhonagiri V."/>
            <person name="Nash W.E."/>
            <person name="Mardis E.R."/>
            <person name="Wilson R.K."/>
        </authorList>
    </citation>
    <scope>NUCLEOTIDE SEQUENCE [LARGE SCALE GENOMIC DNA]</scope>
    <source>
        <strain evidence="1 2">DSM 17393</strain>
    </source>
</reference>
<dbReference type="OrthoDB" id="344630at2"/>
<protein>
    <recommendedName>
        <fullName evidence="3">Abortive infection protein-like C-terminal domain-containing protein</fullName>
    </recommendedName>
</protein>
<evidence type="ECO:0000313" key="1">
    <source>
        <dbReference type="EMBL" id="EDV04587.1"/>
    </source>
</evidence>
<dbReference type="AlphaFoldDB" id="B3CC78"/>
<reference evidence="1 2" key="1">
    <citation type="submission" date="2008-04" db="EMBL/GenBank/DDBJ databases">
        <title>Draft genome sequence of Bacteroides intestinalis (DSM 17393).</title>
        <authorList>
            <person name="Sudarsanam P."/>
            <person name="Ley R."/>
            <person name="Guruge J."/>
            <person name="Turnbaugh P.J."/>
            <person name="Mahowald M."/>
            <person name="Liep D."/>
            <person name="Gordon J."/>
        </authorList>
    </citation>
    <scope>NUCLEOTIDE SEQUENCE [LARGE SCALE GENOMIC DNA]</scope>
    <source>
        <strain evidence="1 2">DSM 17393</strain>
    </source>
</reference>